<evidence type="ECO:0000313" key="3">
    <source>
        <dbReference type="Proteomes" id="UP001595816"/>
    </source>
</evidence>
<proteinExistence type="predicted"/>
<evidence type="ECO:0000313" key="2">
    <source>
        <dbReference type="EMBL" id="MFC4129081.1"/>
    </source>
</evidence>
<comment type="caution">
    <text evidence="2">The sequence shown here is derived from an EMBL/GenBank/DDBJ whole genome shotgun (WGS) entry which is preliminary data.</text>
</comment>
<accession>A0ABV8LF22</accession>
<protein>
    <submittedName>
        <fullName evidence="2">Uncharacterized protein</fullName>
    </submittedName>
</protein>
<gene>
    <name evidence="2" type="ORF">ACFOZ4_00445</name>
</gene>
<sequence length="469" mass="50001">MRKLFIHAITVVMALGAMVLGVPSVATAAQSPVKGDYATPIRYTDANKDIDVAATIAKLSGAHVNTYAYLICYGLRGGRDWNTLPAFLTAASAAGIDVWVYLCPPSESKDTAGNEMPPYYLDYVQWATKIAELSVTYPNLTGWAIDDFAGNAATYTRAYTESMVTAARAVNPAVKFRPVLYYPNLVGYSNMLGAYRYYIDGVIFPYRNESNGIDMTNSANADPETRAVYDAISCAGSARCAQFYFPPNTASTAGWKTSYSTTVSVNPTAASYGLTFDVWDDFTGATAGYRYARVAIDNTVVFSRDIAGTPASTAVTISDSVLRPLLAGKSSATLRIEMYDAKAVANFHTAMTFDSIAGTGFTVTSGDFDSGTGWTAARSSTAYLYGFVPNMKPTLMTYASKLAREPDAPTPAYVGAVVDTALDLAALGITDGSLIYCLNKTGADTYDTTGVRTSYAATYNTVASIYGAA</sequence>
<dbReference type="Proteomes" id="UP001595816">
    <property type="component" value="Unassembled WGS sequence"/>
</dbReference>
<dbReference type="EMBL" id="JBHSAY010000002">
    <property type="protein sequence ID" value="MFC4129081.1"/>
    <property type="molecule type" value="Genomic_DNA"/>
</dbReference>
<feature type="chain" id="PRO_5047224725" evidence="1">
    <location>
        <begin position="29"/>
        <end position="469"/>
    </location>
</feature>
<dbReference type="InterPro" id="IPR017853">
    <property type="entry name" value="GH"/>
</dbReference>
<reference evidence="3" key="1">
    <citation type="journal article" date="2019" name="Int. J. Syst. Evol. Microbiol.">
        <title>The Global Catalogue of Microorganisms (GCM) 10K type strain sequencing project: providing services to taxonomists for standard genome sequencing and annotation.</title>
        <authorList>
            <consortium name="The Broad Institute Genomics Platform"/>
            <consortium name="The Broad Institute Genome Sequencing Center for Infectious Disease"/>
            <person name="Wu L."/>
            <person name="Ma J."/>
        </authorList>
    </citation>
    <scope>NUCLEOTIDE SEQUENCE [LARGE SCALE GENOMIC DNA]</scope>
    <source>
        <strain evidence="3">CGMCC 4.7289</strain>
    </source>
</reference>
<dbReference type="SUPFAM" id="SSF51445">
    <property type="entry name" value="(Trans)glycosidases"/>
    <property type="match status" value="1"/>
</dbReference>
<name>A0ABV8LF22_9ACTN</name>
<organism evidence="2 3">
    <name type="scientific">Hamadaea flava</name>
    <dbReference type="NCBI Taxonomy" id="1742688"/>
    <lineage>
        <taxon>Bacteria</taxon>
        <taxon>Bacillati</taxon>
        <taxon>Actinomycetota</taxon>
        <taxon>Actinomycetes</taxon>
        <taxon>Micromonosporales</taxon>
        <taxon>Micromonosporaceae</taxon>
        <taxon>Hamadaea</taxon>
    </lineage>
</organism>
<keyword evidence="3" id="KW-1185">Reference proteome</keyword>
<dbReference type="RefSeq" id="WP_253763256.1">
    <property type="nucleotide sequence ID" value="NZ_JAMZDZ010000001.1"/>
</dbReference>
<evidence type="ECO:0000256" key="1">
    <source>
        <dbReference type="SAM" id="SignalP"/>
    </source>
</evidence>
<keyword evidence="1" id="KW-0732">Signal</keyword>
<feature type="signal peptide" evidence="1">
    <location>
        <begin position="1"/>
        <end position="28"/>
    </location>
</feature>